<proteinExistence type="predicted"/>
<accession>A0A2B7Y0A2</accession>
<organism evidence="2 3">
    <name type="scientific">Helicocarpus griseus UAMH5409</name>
    <dbReference type="NCBI Taxonomy" id="1447875"/>
    <lineage>
        <taxon>Eukaryota</taxon>
        <taxon>Fungi</taxon>
        <taxon>Dikarya</taxon>
        <taxon>Ascomycota</taxon>
        <taxon>Pezizomycotina</taxon>
        <taxon>Eurotiomycetes</taxon>
        <taxon>Eurotiomycetidae</taxon>
        <taxon>Onygenales</taxon>
        <taxon>Ajellomycetaceae</taxon>
        <taxon>Helicocarpus</taxon>
    </lineage>
</organism>
<name>A0A2B7Y0A2_9EURO</name>
<dbReference type="AlphaFoldDB" id="A0A2B7Y0A2"/>
<evidence type="ECO:0000313" key="2">
    <source>
        <dbReference type="EMBL" id="PGH14589.1"/>
    </source>
</evidence>
<dbReference type="InterPro" id="IPR029063">
    <property type="entry name" value="SAM-dependent_MTases_sf"/>
</dbReference>
<feature type="compositionally biased region" description="Basic residues" evidence="1">
    <location>
        <begin position="207"/>
        <end position="220"/>
    </location>
</feature>
<comment type="caution">
    <text evidence="2">The sequence shown here is derived from an EMBL/GenBank/DDBJ whole genome shotgun (WGS) entry which is preliminary data.</text>
</comment>
<evidence type="ECO:0008006" key="4">
    <source>
        <dbReference type="Google" id="ProtNLM"/>
    </source>
</evidence>
<dbReference type="PANTHER" id="PTHR43861">
    <property type="entry name" value="TRANS-ACONITATE 2-METHYLTRANSFERASE-RELATED"/>
    <property type="match status" value="1"/>
</dbReference>
<dbReference type="OrthoDB" id="66144at2759"/>
<dbReference type="PANTHER" id="PTHR43861:SF1">
    <property type="entry name" value="TRANS-ACONITATE 2-METHYLTRANSFERASE"/>
    <property type="match status" value="1"/>
</dbReference>
<protein>
    <recommendedName>
        <fullName evidence="4">Methyltransferase domain-containing protein</fullName>
    </recommendedName>
</protein>
<dbReference type="Gene3D" id="3.40.50.150">
    <property type="entry name" value="Vaccinia Virus protein VP39"/>
    <property type="match status" value="1"/>
</dbReference>
<dbReference type="CDD" id="cd02440">
    <property type="entry name" value="AdoMet_MTases"/>
    <property type="match status" value="1"/>
</dbReference>
<dbReference type="EMBL" id="PDNB01000033">
    <property type="protein sequence ID" value="PGH14589.1"/>
    <property type="molecule type" value="Genomic_DNA"/>
</dbReference>
<gene>
    <name evidence="2" type="ORF">AJ79_02924</name>
</gene>
<reference evidence="2 3" key="1">
    <citation type="submission" date="2017-10" db="EMBL/GenBank/DDBJ databases">
        <title>Comparative genomics in systemic dimorphic fungi from Ajellomycetaceae.</title>
        <authorList>
            <person name="Munoz J.F."/>
            <person name="Mcewen J.G."/>
            <person name="Clay O.K."/>
            <person name="Cuomo C.A."/>
        </authorList>
    </citation>
    <scope>NUCLEOTIDE SEQUENCE [LARGE SCALE GENOMIC DNA]</scope>
    <source>
        <strain evidence="2 3">UAMH5409</strain>
    </source>
</reference>
<dbReference type="Proteomes" id="UP000223968">
    <property type="component" value="Unassembled WGS sequence"/>
</dbReference>
<dbReference type="STRING" id="1447875.A0A2B7Y0A2"/>
<keyword evidence="3" id="KW-1185">Reference proteome</keyword>
<evidence type="ECO:0000256" key="1">
    <source>
        <dbReference type="SAM" id="MobiDB-lite"/>
    </source>
</evidence>
<dbReference type="SUPFAM" id="SSF53335">
    <property type="entry name" value="S-adenosyl-L-methionine-dependent methyltransferases"/>
    <property type="match status" value="1"/>
</dbReference>
<feature type="region of interest" description="Disordered" evidence="1">
    <location>
        <begin position="194"/>
        <end position="254"/>
    </location>
</feature>
<dbReference type="Pfam" id="PF13489">
    <property type="entry name" value="Methyltransf_23"/>
    <property type="match status" value="1"/>
</dbReference>
<evidence type="ECO:0000313" key="3">
    <source>
        <dbReference type="Proteomes" id="UP000223968"/>
    </source>
</evidence>
<feature type="compositionally biased region" description="Polar residues" evidence="1">
    <location>
        <begin position="194"/>
        <end position="206"/>
    </location>
</feature>
<sequence>MSSSNKPSNTTSAILATPGSLAAANEEFFSNSADALFKDKWVQDMQAQMREFLEKNIEWLGITGAPGDEDREKKMLDYACGNGFLTRIYHPHFTKCIGIDIAPGMIEKYNEAAVQLGLAPEQMYGFVGDLSAPSIKDAADENNPFSTLPSDFDFAAIAMSLHHMEDPSATLIKLSERVRRGGIVLAIDWLASPSSSSEQSTDAQGQHTHHHHHHHGHHHGHDNSPGNTDDKASTAGHHAHDHPASHTVSHAHASFSRAQVEEMFVRAGLEEVDVLVSEWEVAPPEGRVLPNKGATRLFFARGRKM</sequence>